<feature type="compositionally biased region" description="Low complexity" evidence="2">
    <location>
        <begin position="450"/>
        <end position="461"/>
    </location>
</feature>
<protein>
    <recommendedName>
        <fullName evidence="3">C2 domain-containing protein</fullName>
    </recommendedName>
</protein>
<dbReference type="SMART" id="SM00685">
    <property type="entry name" value="DM14"/>
    <property type="match status" value="4"/>
</dbReference>
<feature type="compositionally biased region" description="Low complexity" evidence="2">
    <location>
        <begin position="356"/>
        <end position="365"/>
    </location>
</feature>
<dbReference type="PANTHER" id="PTHR13076">
    <property type="entry name" value="COILED-COIL AND C2 DOMAIN-CONTAINING PROTEIN 1-LIKE"/>
    <property type="match status" value="1"/>
</dbReference>
<dbReference type="GO" id="GO:0001227">
    <property type="term" value="F:DNA-binding transcription repressor activity, RNA polymerase II-specific"/>
    <property type="evidence" value="ECO:0007669"/>
    <property type="project" value="InterPro"/>
</dbReference>
<feature type="compositionally biased region" description="Low complexity" evidence="2">
    <location>
        <begin position="231"/>
        <end position="240"/>
    </location>
</feature>
<dbReference type="EnsemblMetazoa" id="XM_014392619.2">
    <property type="protein sequence ID" value="XP_014248105.1"/>
    <property type="gene ID" value="LOC106665843"/>
</dbReference>
<evidence type="ECO:0000313" key="4">
    <source>
        <dbReference type="EnsemblMetazoa" id="XP_014248105.1"/>
    </source>
</evidence>
<evidence type="ECO:0000256" key="2">
    <source>
        <dbReference type="SAM" id="MobiDB-lite"/>
    </source>
</evidence>
<dbReference type="InterPro" id="IPR000008">
    <property type="entry name" value="C2_dom"/>
</dbReference>
<feature type="compositionally biased region" description="Basic residues" evidence="2">
    <location>
        <begin position="1"/>
        <end position="11"/>
    </location>
</feature>
<dbReference type="AlphaFoldDB" id="A0A8I6RML6"/>
<dbReference type="CDD" id="cd08690">
    <property type="entry name" value="C2_Freud-1"/>
    <property type="match status" value="1"/>
</dbReference>
<dbReference type="InterPro" id="IPR006608">
    <property type="entry name" value="CC2D1A/B_DM14"/>
</dbReference>
<proteinExistence type="inferred from homology"/>
<dbReference type="RefSeq" id="XP_014248105.1">
    <property type="nucleotide sequence ID" value="XM_014392619.2"/>
</dbReference>
<sequence>MNKSRAPKKPRSAGSNIDQLGIFAMPDFEGDDDGEEVDDDLEAELDAILNTGGGRPKPKPKRDSLLSLLNEDTIDVASGSICFQLSQVPSNLEKMVAESLRDIPSDEELSGDENDPELLAEFNSVLGEEPVDKPEEKPQVMAPTFQSQDFVKIITERIEMYKQAENNAKTVGDVSKGRRLARGLKTLQDLLQKAKSGFAIKESDIPLPVSVTALKPKVEDPPQLFEPLPIDGDGSVDSSVNSQPLSPVDSNEAPLIDLKDNSPTSENTELLNTLSERKEQYKIAAVVAKKNGDVQTALCYVKIVKQFDNVIAAVKSGHTVDLSNMPGPLTSQQMSPQPNINEAPTPAVPKVHSEPEPVSEQPSESEAPEGPKVPETILEALEQRLAKFKESEEAGKKDGNASKVRRIGRIIKQYEDAIRLHKAGKPFPVEDLPTPPGFAPIPVGPPAAPVAPAVPSSPHPSKTSISIPHPSIMDTPVPPVAPKSPVPTPKAHRAAPPPPVSPVAPSTSSHGGSVTRQEKQLTILKLKQKQFKEAAIKAKQNGNIELAKELLRKMKNFDPLIEATISGLPVDMSTLPAPPGSQDSIEKEFEVINLSDLPIGTTSEIYNQLITDLQIQIKTCMETRAHYKAMGEVANANRFENLAVDTKKDLDTVKIACNKDDPVPRFHYEMRTFSIVRCNIDLTDNDLELTIMQGINYNVLNPKEIDTYVRYEFPYPTDDPKKDKTSTVYNTNNPVYDTVVMLAIQRTNRACQRLFKRHSIKLEVWSKGCVLSALCGMCTKDSGVVSGFLRSDVLIGTVNVKLFPLETKCTIHDSFDLMNGKKVVGGKLEVKIRLRHPIIAKQVEQVREKWLVID</sequence>
<feature type="region of interest" description="Disordered" evidence="2">
    <location>
        <begin position="450"/>
        <end position="517"/>
    </location>
</feature>
<dbReference type="InterPro" id="IPR037772">
    <property type="entry name" value="C2_Freud"/>
</dbReference>
<dbReference type="PROSITE" id="PS50004">
    <property type="entry name" value="C2"/>
    <property type="match status" value="1"/>
</dbReference>
<evidence type="ECO:0000313" key="5">
    <source>
        <dbReference type="Proteomes" id="UP000494040"/>
    </source>
</evidence>
<feature type="domain" description="C2" evidence="3">
    <location>
        <begin position="667"/>
        <end position="815"/>
    </location>
</feature>
<dbReference type="Pfam" id="PF00168">
    <property type="entry name" value="C2"/>
    <property type="match status" value="1"/>
</dbReference>
<feature type="region of interest" description="Disordered" evidence="2">
    <location>
        <begin position="323"/>
        <end position="372"/>
    </location>
</feature>
<comment type="similarity">
    <text evidence="1">Belongs to the CC2D1 family.</text>
</comment>
<feature type="region of interest" description="Disordered" evidence="2">
    <location>
        <begin position="220"/>
        <end position="269"/>
    </location>
</feature>
<name>A0A8I6RML6_CIMLE</name>
<dbReference type="PANTHER" id="PTHR13076:SF9">
    <property type="entry name" value="COILED-COIL AND C2 DOMAIN-CONTAINING PROTEIN 1-LIKE"/>
    <property type="match status" value="1"/>
</dbReference>
<feature type="compositionally biased region" description="Pro residues" evidence="2">
    <location>
        <begin position="476"/>
        <end position="488"/>
    </location>
</feature>
<dbReference type="InterPro" id="IPR035892">
    <property type="entry name" value="C2_domain_sf"/>
</dbReference>
<dbReference type="SUPFAM" id="SSF49562">
    <property type="entry name" value="C2 domain (Calcium/lipid-binding domain, CaLB)"/>
    <property type="match status" value="1"/>
</dbReference>
<dbReference type="PRINTS" id="PR01217">
    <property type="entry name" value="PRICHEXTENSN"/>
</dbReference>
<evidence type="ECO:0000259" key="3">
    <source>
        <dbReference type="PROSITE" id="PS50004"/>
    </source>
</evidence>
<evidence type="ECO:0000256" key="1">
    <source>
        <dbReference type="ARBA" id="ARBA00010672"/>
    </source>
</evidence>
<feature type="compositionally biased region" description="Polar residues" evidence="2">
    <location>
        <begin position="329"/>
        <end position="342"/>
    </location>
</feature>
<accession>A0A8I6RML6</accession>
<dbReference type="InterPro" id="IPR039725">
    <property type="entry name" value="CC2D1A/B"/>
</dbReference>
<keyword evidence="5" id="KW-1185">Reference proteome</keyword>
<dbReference type="OMA" id="IMCRNTR"/>
<organism evidence="4 5">
    <name type="scientific">Cimex lectularius</name>
    <name type="common">Bed bug</name>
    <name type="synonym">Acanthia lectularia</name>
    <dbReference type="NCBI Taxonomy" id="79782"/>
    <lineage>
        <taxon>Eukaryota</taxon>
        <taxon>Metazoa</taxon>
        <taxon>Ecdysozoa</taxon>
        <taxon>Arthropoda</taxon>
        <taxon>Hexapoda</taxon>
        <taxon>Insecta</taxon>
        <taxon>Pterygota</taxon>
        <taxon>Neoptera</taxon>
        <taxon>Paraneoptera</taxon>
        <taxon>Hemiptera</taxon>
        <taxon>Heteroptera</taxon>
        <taxon>Panheteroptera</taxon>
        <taxon>Cimicomorpha</taxon>
        <taxon>Cimicidae</taxon>
        <taxon>Cimex</taxon>
    </lineage>
</organism>
<dbReference type="Proteomes" id="UP000494040">
    <property type="component" value="Unassembled WGS sequence"/>
</dbReference>
<dbReference type="Pfam" id="PF21528">
    <property type="entry name" value="CC2D1A-B_DM14"/>
    <property type="match status" value="3"/>
</dbReference>
<feature type="region of interest" description="Disordered" evidence="2">
    <location>
        <begin position="1"/>
        <end position="20"/>
    </location>
</feature>
<reference evidence="4" key="1">
    <citation type="submission" date="2022-01" db="UniProtKB">
        <authorList>
            <consortium name="EnsemblMetazoa"/>
        </authorList>
    </citation>
    <scope>IDENTIFICATION</scope>
</reference>
<dbReference type="KEGG" id="clec:106665843"/>
<dbReference type="OrthoDB" id="19996at2759"/>
<dbReference type="Gene3D" id="2.60.40.150">
    <property type="entry name" value="C2 domain"/>
    <property type="match status" value="1"/>
</dbReference>
<dbReference type="GeneID" id="106665843"/>
<dbReference type="SMART" id="SM00239">
    <property type="entry name" value="C2"/>
    <property type="match status" value="1"/>
</dbReference>